<keyword evidence="9" id="KW-0539">Nucleus</keyword>
<dbReference type="GO" id="GO:0004298">
    <property type="term" value="F:threonine-type endopeptidase activity"/>
    <property type="evidence" value="ECO:0007669"/>
    <property type="project" value="UniProtKB-KW"/>
</dbReference>
<evidence type="ECO:0000256" key="11">
    <source>
        <dbReference type="SAM" id="MobiDB-lite"/>
    </source>
</evidence>
<protein>
    <recommendedName>
        <fullName evidence="3">proteasome endopeptidase complex</fullName>
        <ecNumber evidence="3">3.4.25.1</ecNumber>
    </recommendedName>
</protein>
<dbReference type="GO" id="GO:0005737">
    <property type="term" value="C:cytoplasm"/>
    <property type="evidence" value="ECO:0007669"/>
    <property type="project" value="TreeGrafter"/>
</dbReference>
<proteinExistence type="predicted"/>
<dbReference type="InterPro" id="IPR016050">
    <property type="entry name" value="Proteasome_bsu_CS"/>
</dbReference>
<feature type="region of interest" description="Disordered" evidence="11">
    <location>
        <begin position="48"/>
        <end position="135"/>
    </location>
</feature>
<dbReference type="Ensembl" id="ENSCMMT00000028155.1">
    <property type="protein sequence ID" value="ENSCMMP00000025740.1"/>
    <property type="gene ID" value="ENSCMMG00000015896.1"/>
</dbReference>
<dbReference type="Proteomes" id="UP000694556">
    <property type="component" value="Chromosome 18"/>
</dbReference>
<comment type="subcellular location">
    <subcellularLocation>
        <location evidence="2">Nucleus</location>
    </subcellularLocation>
</comment>
<feature type="domain" description="Proteasome beta subunit C-terminal" evidence="12">
    <location>
        <begin position="378"/>
        <end position="414"/>
    </location>
</feature>
<comment type="catalytic activity">
    <reaction evidence="1">
        <text>Cleavage of peptide bonds with very broad specificity.</text>
        <dbReference type="EC" id="3.4.25.1"/>
    </reaction>
</comment>
<evidence type="ECO:0000256" key="7">
    <source>
        <dbReference type="ARBA" id="ARBA00022801"/>
    </source>
</evidence>
<evidence type="ECO:0000256" key="9">
    <source>
        <dbReference type="ARBA" id="ARBA00023242"/>
    </source>
</evidence>
<feature type="compositionally biased region" description="Low complexity" evidence="11">
    <location>
        <begin position="126"/>
        <end position="135"/>
    </location>
</feature>
<keyword evidence="7" id="KW-0378">Hydrolase</keyword>
<dbReference type="GO" id="GO:0051603">
    <property type="term" value="P:proteolysis involved in protein catabolic process"/>
    <property type="evidence" value="ECO:0007669"/>
    <property type="project" value="InterPro"/>
</dbReference>
<dbReference type="PROSITE" id="PS00854">
    <property type="entry name" value="PROTEASOME_BETA_1"/>
    <property type="match status" value="1"/>
</dbReference>
<evidence type="ECO:0000256" key="10">
    <source>
        <dbReference type="PIRSR" id="PIRSR600243-1"/>
    </source>
</evidence>
<evidence type="ECO:0000259" key="12">
    <source>
        <dbReference type="Pfam" id="PF12465"/>
    </source>
</evidence>
<feature type="active site" description="Nucleophile" evidence="10">
    <location>
        <position position="187"/>
    </location>
</feature>
<dbReference type="PANTHER" id="PTHR32194">
    <property type="entry name" value="METALLOPROTEASE TLDD"/>
    <property type="match status" value="1"/>
</dbReference>
<evidence type="ECO:0000313" key="13">
    <source>
        <dbReference type="Ensembl" id="ENSCMMP00000025740.1"/>
    </source>
</evidence>
<evidence type="ECO:0000256" key="5">
    <source>
        <dbReference type="ARBA" id="ARBA00022670"/>
    </source>
</evidence>
<dbReference type="Pfam" id="PF00227">
    <property type="entry name" value="Proteasome"/>
    <property type="match status" value="1"/>
</dbReference>
<dbReference type="Gene3D" id="3.60.20.10">
    <property type="entry name" value="Glutamine Phosphoribosylpyrophosphate, subunit 1, domain 1"/>
    <property type="match status" value="1"/>
</dbReference>
<accession>A0A8C3CTY8</accession>
<keyword evidence="14" id="KW-1185">Reference proteome</keyword>
<keyword evidence="8" id="KW-0647">Proteasome</keyword>
<feature type="compositionally biased region" description="Gly residues" evidence="11">
    <location>
        <begin position="93"/>
        <end position="105"/>
    </location>
</feature>
<dbReference type="InterPro" id="IPR023333">
    <property type="entry name" value="Proteasome_suB-type"/>
</dbReference>
<evidence type="ECO:0000256" key="3">
    <source>
        <dbReference type="ARBA" id="ARBA00012039"/>
    </source>
</evidence>
<reference evidence="13" key="2">
    <citation type="submission" date="2025-08" db="UniProtKB">
        <authorList>
            <consortium name="Ensembl"/>
        </authorList>
    </citation>
    <scope>IDENTIFICATION</scope>
</reference>
<dbReference type="InterPro" id="IPR000243">
    <property type="entry name" value="Pept_T1A_subB"/>
</dbReference>
<dbReference type="AlphaFoldDB" id="A0A8C3CTY8"/>
<dbReference type="InterPro" id="IPR001353">
    <property type="entry name" value="Proteasome_sua/b"/>
</dbReference>
<sequence length="420" mass="43881">MLGGTGLAVQDRPPSAAWCKLHTNRSSPVHFLIISAWTWTGTHPAGLTLPPAPHRAPTLPSPHAPAPPPPAPSAESGAGTRRQPGPEARPGTPGAGGSRARGAGPGPAAISQRPAGPRGGPGPGSGPAARAGARPGTARLGEEMAAVSVLQAPRGGFSFDNCARNSLLEAELAQKGQRLPAARKTGTTIAGVVFKDGVVLGADTRATEGMVVADKNCSKIHFISPNIYCCGAGTAADTDMTTQLISSNLELHSLSTGRLPRVVTANRMLKQMLFRYQGYIGAALVLGGVDVTGPHLYSIYPHGSTDKLPYVTMGSGSLAAMAIFEDKYKPDMEEEEAKQLVRDAIAAGIYNDLGSGSNIDVCVISKNKLDFLRPYDVANRKGERYGRYKCEKGTTAVLTENVALLEIEVVDETVQTMDTS</sequence>
<dbReference type="CDD" id="cd03763">
    <property type="entry name" value="proteasome_beta_type_7"/>
    <property type="match status" value="1"/>
</dbReference>
<feature type="compositionally biased region" description="Low complexity" evidence="11">
    <location>
        <begin position="106"/>
        <end position="116"/>
    </location>
</feature>
<keyword evidence="4" id="KW-0963">Cytoplasm</keyword>
<dbReference type="PROSITE" id="PS51476">
    <property type="entry name" value="PROTEASOME_BETA_2"/>
    <property type="match status" value="1"/>
</dbReference>
<feature type="compositionally biased region" description="Pro residues" evidence="11">
    <location>
        <begin position="50"/>
        <end position="72"/>
    </location>
</feature>
<reference evidence="13" key="1">
    <citation type="submission" date="2018-09" db="EMBL/GenBank/DDBJ databases">
        <title>Common duck and Muscovy duck high density SNP chip.</title>
        <authorList>
            <person name="Vignal A."/>
            <person name="Thebault N."/>
            <person name="Warren W.C."/>
        </authorList>
    </citation>
    <scope>NUCLEOTIDE SEQUENCE [LARGE SCALE GENOMIC DNA]</scope>
</reference>
<evidence type="ECO:0000256" key="4">
    <source>
        <dbReference type="ARBA" id="ARBA00022490"/>
    </source>
</evidence>
<organism evidence="13 14">
    <name type="scientific">Cairina moschata</name>
    <name type="common">Muscovy duck</name>
    <dbReference type="NCBI Taxonomy" id="8855"/>
    <lineage>
        <taxon>Eukaryota</taxon>
        <taxon>Metazoa</taxon>
        <taxon>Chordata</taxon>
        <taxon>Craniata</taxon>
        <taxon>Vertebrata</taxon>
        <taxon>Euteleostomi</taxon>
        <taxon>Archelosauria</taxon>
        <taxon>Archosauria</taxon>
        <taxon>Dinosauria</taxon>
        <taxon>Saurischia</taxon>
        <taxon>Theropoda</taxon>
        <taxon>Coelurosauria</taxon>
        <taxon>Aves</taxon>
        <taxon>Neognathae</taxon>
        <taxon>Galloanserae</taxon>
        <taxon>Anseriformes</taxon>
        <taxon>Anatidae</taxon>
        <taxon>Anatinae</taxon>
        <taxon>Cairina</taxon>
    </lineage>
</organism>
<dbReference type="InterPro" id="IPR029055">
    <property type="entry name" value="Ntn_hydrolases_N"/>
</dbReference>
<evidence type="ECO:0000256" key="2">
    <source>
        <dbReference type="ARBA" id="ARBA00004123"/>
    </source>
</evidence>
<evidence type="ECO:0000256" key="6">
    <source>
        <dbReference type="ARBA" id="ARBA00022698"/>
    </source>
</evidence>
<dbReference type="Pfam" id="PF12465">
    <property type="entry name" value="Pr_beta_C"/>
    <property type="match status" value="1"/>
</dbReference>
<dbReference type="PANTHER" id="PTHR32194:SF4">
    <property type="entry name" value="PROTEASOME SUBUNIT BETA TYPE-7"/>
    <property type="match status" value="1"/>
</dbReference>
<keyword evidence="6" id="KW-0888">Threonine protease</keyword>
<dbReference type="GO" id="GO:0005839">
    <property type="term" value="C:proteasome core complex"/>
    <property type="evidence" value="ECO:0007669"/>
    <property type="project" value="InterPro"/>
</dbReference>
<evidence type="ECO:0000313" key="14">
    <source>
        <dbReference type="Proteomes" id="UP000694556"/>
    </source>
</evidence>
<keyword evidence="5" id="KW-0645">Protease</keyword>
<name>A0A8C3CTY8_CAIMO</name>
<dbReference type="SUPFAM" id="SSF56235">
    <property type="entry name" value="N-terminal nucleophile aminohydrolases (Ntn hydrolases)"/>
    <property type="match status" value="1"/>
</dbReference>
<evidence type="ECO:0000256" key="1">
    <source>
        <dbReference type="ARBA" id="ARBA00001198"/>
    </source>
</evidence>
<dbReference type="PRINTS" id="PR00141">
    <property type="entry name" value="PROTEASOME"/>
</dbReference>
<dbReference type="GO" id="GO:0005634">
    <property type="term" value="C:nucleus"/>
    <property type="evidence" value="ECO:0007669"/>
    <property type="project" value="UniProtKB-SubCell"/>
</dbReference>
<reference evidence="13" key="3">
    <citation type="submission" date="2025-09" db="UniProtKB">
        <authorList>
            <consortium name="Ensembl"/>
        </authorList>
    </citation>
    <scope>IDENTIFICATION</scope>
</reference>
<dbReference type="InterPro" id="IPR024689">
    <property type="entry name" value="Proteasome_bsu_C"/>
</dbReference>
<evidence type="ECO:0000256" key="8">
    <source>
        <dbReference type="ARBA" id="ARBA00022942"/>
    </source>
</evidence>
<dbReference type="FunFam" id="3.60.20.10:FF:000005">
    <property type="entry name" value="Proteasome subunit beta type-2"/>
    <property type="match status" value="1"/>
</dbReference>
<dbReference type="EC" id="3.4.25.1" evidence="3"/>